<keyword evidence="8" id="KW-0812">Transmembrane</keyword>
<keyword evidence="8" id="KW-0472">Membrane</keyword>
<evidence type="ECO:0000256" key="6">
    <source>
        <dbReference type="RuleBase" id="RU000454"/>
    </source>
</evidence>
<evidence type="ECO:0000256" key="4">
    <source>
        <dbReference type="ARBA" id="ARBA00023180"/>
    </source>
</evidence>
<dbReference type="InterPro" id="IPR033121">
    <property type="entry name" value="PEPTIDASE_A1"/>
</dbReference>
<dbReference type="InterPro" id="IPR001461">
    <property type="entry name" value="Aspartic_peptidase_A1"/>
</dbReference>
<dbReference type="InterPro" id="IPR032861">
    <property type="entry name" value="TAXi_N"/>
</dbReference>
<dbReference type="CDD" id="cd05476">
    <property type="entry name" value="pepsin_A_like_plant"/>
    <property type="match status" value="1"/>
</dbReference>
<dbReference type="PRINTS" id="PR00792">
    <property type="entry name" value="PEPSIN"/>
</dbReference>
<evidence type="ECO:0000313" key="11">
    <source>
        <dbReference type="Proteomes" id="UP001605036"/>
    </source>
</evidence>
<organism evidence="10 11">
    <name type="scientific">Riccia fluitans</name>
    <dbReference type="NCBI Taxonomy" id="41844"/>
    <lineage>
        <taxon>Eukaryota</taxon>
        <taxon>Viridiplantae</taxon>
        <taxon>Streptophyta</taxon>
        <taxon>Embryophyta</taxon>
        <taxon>Marchantiophyta</taxon>
        <taxon>Marchantiopsida</taxon>
        <taxon>Marchantiidae</taxon>
        <taxon>Marchantiales</taxon>
        <taxon>Ricciaceae</taxon>
        <taxon>Riccia</taxon>
    </lineage>
</organism>
<feature type="compositionally biased region" description="Pro residues" evidence="7">
    <location>
        <begin position="486"/>
        <end position="497"/>
    </location>
</feature>
<evidence type="ECO:0000256" key="2">
    <source>
        <dbReference type="ARBA" id="ARBA00022750"/>
    </source>
</evidence>
<evidence type="ECO:0000313" key="10">
    <source>
        <dbReference type="EMBL" id="KAL2649675.1"/>
    </source>
</evidence>
<dbReference type="InterPro" id="IPR034161">
    <property type="entry name" value="Pepsin-like_plant"/>
</dbReference>
<feature type="transmembrane region" description="Helical" evidence="8">
    <location>
        <begin position="624"/>
        <end position="644"/>
    </location>
</feature>
<dbReference type="Proteomes" id="UP001605036">
    <property type="component" value="Unassembled WGS sequence"/>
</dbReference>
<gene>
    <name evidence="10" type="ORF">R1flu_017803</name>
</gene>
<dbReference type="GO" id="GO:0004190">
    <property type="term" value="F:aspartic-type endopeptidase activity"/>
    <property type="evidence" value="ECO:0007669"/>
    <property type="project" value="UniProtKB-KW"/>
</dbReference>
<dbReference type="FunFam" id="2.40.70.10:FF:000025">
    <property type="entry name" value="Aspartyl protease family protein"/>
    <property type="match status" value="1"/>
</dbReference>
<dbReference type="PROSITE" id="PS51767">
    <property type="entry name" value="PEPTIDASE_A1"/>
    <property type="match status" value="1"/>
</dbReference>
<evidence type="ECO:0000256" key="7">
    <source>
        <dbReference type="SAM" id="MobiDB-lite"/>
    </source>
</evidence>
<dbReference type="InterPro" id="IPR021109">
    <property type="entry name" value="Peptidase_aspartic_dom_sf"/>
</dbReference>
<evidence type="ECO:0000256" key="1">
    <source>
        <dbReference type="ARBA" id="ARBA00007447"/>
    </source>
</evidence>
<keyword evidence="2 6" id="KW-0064">Aspartyl protease</keyword>
<protein>
    <recommendedName>
        <fullName evidence="9">Peptidase A1 domain-containing protein</fullName>
    </recommendedName>
</protein>
<feature type="active site" evidence="5">
    <location>
        <position position="117"/>
    </location>
</feature>
<dbReference type="PANTHER" id="PTHR13683:SF817">
    <property type="entry name" value="OS07G0592200 PROTEIN"/>
    <property type="match status" value="1"/>
</dbReference>
<reference evidence="10 11" key="1">
    <citation type="submission" date="2024-09" db="EMBL/GenBank/DDBJ databases">
        <title>Chromosome-scale assembly of Riccia fluitans.</title>
        <authorList>
            <person name="Paukszto L."/>
            <person name="Sawicki J."/>
            <person name="Karawczyk K."/>
            <person name="Piernik-Szablinska J."/>
            <person name="Szczecinska M."/>
            <person name="Mazdziarz M."/>
        </authorList>
    </citation>
    <scope>NUCLEOTIDE SEQUENCE [LARGE SCALE GENOMIC DNA]</scope>
    <source>
        <strain evidence="10">Rf_01</strain>
        <tissue evidence="10">Aerial parts of the thallus</tissue>
    </source>
</reference>
<keyword evidence="6" id="KW-0645">Protease</keyword>
<keyword evidence="4" id="KW-0325">Glycoprotein</keyword>
<dbReference type="SUPFAM" id="SSF50630">
    <property type="entry name" value="Acid proteases"/>
    <property type="match status" value="1"/>
</dbReference>
<dbReference type="InterPro" id="IPR001969">
    <property type="entry name" value="Aspartic_peptidase_AS"/>
</dbReference>
<evidence type="ECO:0000256" key="8">
    <source>
        <dbReference type="SAM" id="Phobius"/>
    </source>
</evidence>
<dbReference type="PANTHER" id="PTHR13683">
    <property type="entry name" value="ASPARTYL PROTEASES"/>
    <property type="match status" value="1"/>
</dbReference>
<dbReference type="Gene3D" id="2.40.70.10">
    <property type="entry name" value="Acid Proteases"/>
    <property type="match status" value="2"/>
</dbReference>
<feature type="active site" evidence="5">
    <location>
        <position position="317"/>
    </location>
</feature>
<dbReference type="Pfam" id="PF14543">
    <property type="entry name" value="TAXi_N"/>
    <property type="match status" value="1"/>
</dbReference>
<proteinExistence type="inferred from homology"/>
<dbReference type="PROSITE" id="PS00141">
    <property type="entry name" value="ASP_PROTEASE"/>
    <property type="match status" value="1"/>
</dbReference>
<dbReference type="EMBL" id="JBHFFA010000001">
    <property type="protein sequence ID" value="KAL2649675.1"/>
    <property type="molecule type" value="Genomic_DNA"/>
</dbReference>
<dbReference type="GO" id="GO:0006508">
    <property type="term" value="P:proteolysis"/>
    <property type="evidence" value="ECO:0007669"/>
    <property type="project" value="UniProtKB-KW"/>
</dbReference>
<name>A0ABD1ZEA1_9MARC</name>
<feature type="domain" description="Peptidase A1" evidence="9">
    <location>
        <begin position="99"/>
        <end position="441"/>
    </location>
</feature>
<feature type="region of interest" description="Disordered" evidence="7">
    <location>
        <begin position="458"/>
        <end position="506"/>
    </location>
</feature>
<dbReference type="AlphaFoldDB" id="A0ABD1ZEA1"/>
<evidence type="ECO:0000256" key="3">
    <source>
        <dbReference type="ARBA" id="ARBA00022801"/>
    </source>
</evidence>
<dbReference type="InterPro" id="IPR032799">
    <property type="entry name" value="TAXi_C"/>
</dbReference>
<keyword evidence="8" id="KW-1133">Transmembrane helix</keyword>
<dbReference type="Pfam" id="PF14541">
    <property type="entry name" value="TAXi_C"/>
    <property type="match status" value="1"/>
</dbReference>
<keyword evidence="11" id="KW-1185">Reference proteome</keyword>
<keyword evidence="3 6" id="KW-0378">Hydrolase</keyword>
<feature type="compositionally biased region" description="Pro residues" evidence="7">
    <location>
        <begin position="461"/>
        <end position="478"/>
    </location>
</feature>
<evidence type="ECO:0000256" key="5">
    <source>
        <dbReference type="PIRSR" id="PIRSR601461-1"/>
    </source>
</evidence>
<accession>A0ABD1ZEA1</accession>
<comment type="similarity">
    <text evidence="1 6">Belongs to the peptidase A1 family.</text>
</comment>
<comment type="caution">
    <text evidence="10">The sequence shown here is derived from an EMBL/GenBank/DDBJ whole genome shotgun (WGS) entry which is preliminary data.</text>
</comment>
<sequence length="671" mass="73758">MARQADYRFPMDSARVFVKLVIVFPYLFLLSGASASRNATLPPYSMGLVDLHTEKGFATILPLKSDGNTSRSLLERQRRTLIGDAHMTLHDDLLTRGYYSTHLFIGTPPHEFALIVDTGSTVTYVPCSTCKHCGTGHQDPSFKPDASSTYEVIKCTSPGCQTGLCDKDKQCKYERQYAEASTSAGVLGKDIIGFGTNSKIGSPKLMFGCENDETGDLYNQKADGIMGLGRGPLSIVDQLVQEKNMADVFSLCYGGMDQVGGAMIMGDFPRPKKMIYTESSPYRSPYYNIVLKQIKVAGTALSVPERVFDARYGTVLDSGTTYAYLPESAFVEFKKAMFQQLGKLQPVAGPDPLYEDTCFAGAGSDISELSKFFPTVDLVFGEGNVLPLAPENYLFKHVTVPGAYCLGVFKNDNDHTTLLGGIFVRNMLVTYDRENSKIGFWRTNCTDLWTQLDAAIREDYAPPPPPPPKAPKASPPPPVDEETPESAPPPPPPPPPADSSDQQISGPHIGSVELKILVNSNYTTFSSLSDAFVEDMARDLGLDRKQVKLLDIEDRGEEVTVSCSVRPASDEPLPGRTVEEIIAKLKGHQVQLRSALGSYSLVNYRVIDEEERSAWFDAHKVETAALISAFIIIVASGTLVYWYFSRFRSSRSQYPKYRTVDALADEGPNQL</sequence>
<evidence type="ECO:0000259" key="9">
    <source>
        <dbReference type="PROSITE" id="PS51767"/>
    </source>
</evidence>